<protein>
    <recommendedName>
        <fullName evidence="3">Preprotein translocase subunit YajC</fullName>
    </recommendedName>
</protein>
<dbReference type="EMBL" id="CP021435">
    <property type="protein sequence ID" value="ATJ81907.1"/>
    <property type="molecule type" value="Genomic_DNA"/>
</dbReference>
<organism evidence="1 2">
    <name type="scientific">Halomonas beimenensis</name>
    <dbReference type="NCBI Taxonomy" id="475662"/>
    <lineage>
        <taxon>Bacteria</taxon>
        <taxon>Pseudomonadati</taxon>
        <taxon>Pseudomonadota</taxon>
        <taxon>Gammaproteobacteria</taxon>
        <taxon>Oceanospirillales</taxon>
        <taxon>Halomonadaceae</taxon>
        <taxon>Halomonas</taxon>
    </lineage>
</organism>
<gene>
    <name evidence="1" type="ORF">BEI_0920</name>
</gene>
<evidence type="ECO:0000313" key="2">
    <source>
        <dbReference type="Proteomes" id="UP000219993"/>
    </source>
</evidence>
<keyword evidence="2" id="KW-1185">Reference proteome</keyword>
<dbReference type="RefSeq" id="WP_097788412.1">
    <property type="nucleotide sequence ID" value="NZ_BAAADT010000040.1"/>
</dbReference>
<evidence type="ECO:0000313" key="1">
    <source>
        <dbReference type="EMBL" id="ATJ81907.1"/>
    </source>
</evidence>
<proteinExistence type="predicted"/>
<reference evidence="1 2" key="1">
    <citation type="journal article" date="2017" name="Sci. Rep.">
        <title>Revealing the Saline Adaptation Strategies of the Halophilic Bacterium Halomonas beimenensis through High-throughput Omics and Transposon Mutagenesis Approaches.</title>
        <authorList>
            <person name="Chen Y.H."/>
            <person name="Lin S.S."/>
            <person name="Shyu Y.T."/>
        </authorList>
    </citation>
    <scope>NUCLEOTIDE SEQUENCE [LARGE SCALE GENOMIC DNA]</scope>
    <source>
        <strain evidence="1 2">NTU-111</strain>
    </source>
</reference>
<dbReference type="KEGG" id="hbe:BEI_0920"/>
<name>A0A291P4U7_9GAMM</name>
<accession>A0A291P4U7</accession>
<dbReference type="AlphaFoldDB" id="A0A291P4U7"/>
<sequence>MVWLIILVAVGLVFAPAMWLRPSARQQRVMRLRDAASRTGVRVRLEPSPLHNDGDRMSAYRWPYPAQRPGPDFMLVHDDQASVALKPFVEGWRWRKEPLQTLPASLRERFAALLAELPSDAVAVESNAEALTLWWDESLEPTVFAPLAGDLAELRDGLAGRPDRPTARPPLQGP</sequence>
<evidence type="ECO:0008006" key="3">
    <source>
        <dbReference type="Google" id="ProtNLM"/>
    </source>
</evidence>
<dbReference type="Proteomes" id="UP000219993">
    <property type="component" value="Chromosome"/>
</dbReference>
<dbReference type="OrthoDB" id="5731018at2"/>